<name>A0A0P7BRR6_9HYPO</name>
<organism evidence="3 4">
    <name type="scientific">Neonectria ditissima</name>
    <dbReference type="NCBI Taxonomy" id="78410"/>
    <lineage>
        <taxon>Eukaryota</taxon>
        <taxon>Fungi</taxon>
        <taxon>Dikarya</taxon>
        <taxon>Ascomycota</taxon>
        <taxon>Pezizomycotina</taxon>
        <taxon>Sordariomycetes</taxon>
        <taxon>Hypocreomycetidae</taxon>
        <taxon>Hypocreales</taxon>
        <taxon>Nectriaceae</taxon>
        <taxon>Neonectria</taxon>
    </lineage>
</organism>
<dbReference type="InterPro" id="IPR046797">
    <property type="entry name" value="PDDEXK_12"/>
</dbReference>
<dbReference type="EMBL" id="LKCW01000023">
    <property type="protein sequence ID" value="KPM44107.1"/>
    <property type="molecule type" value="Genomic_DNA"/>
</dbReference>
<proteinExistence type="predicted"/>
<sequence length="567" mass="62569">MIAATQSQSLNSTTRNYTPPFPRAEIIAAWVQSVEEHNASFPPHQPSPPSRPEIVSRFGIFDSHTYRESTILSPHRRALEALNPNMSRPQPRTPSPRKSARLRGRKGERDTETDDVASPEKTPRPIIGRVTSFPLGTSKPGTGSPTRQSSTIKLAKPQDRPRFEPDGYIQALSNPGSGLGQDSAPPSPTKSTATTSTTTTSKSRRSKSPVKRTADLLLNLKPITQRTLSSLTDLPPGVRSLFTGIKRISSGRGVIPHMVETRVQGRLRITDDDLLPHNMYVFDDLPIESQLRRPQTLYAACRELSVLRKVADKTGRWIIENVSEASWNSLIHTPLLEIAIDPPFEAEDIESDVNVEDVDIERDGPVSFWDITAARPHRSFLPKDAKGEAMEAKMVDFCLAVSDADIQAAAVRTVKACQANAGSGDSTLIGSINHTEYMPLRWRPIAVNIETKTPDGSSQEGMAQLSVWAATHFERLRALKWSKTGILGEIQKEEALSTALPLLLIQGSTWRLFFAVDGTDRIDIFNGIVIGDTATILGCYKVVAALRELAAWSETTFRTWLFDEVLI</sequence>
<gene>
    <name evidence="3" type="ORF">AK830_g2482</name>
</gene>
<dbReference type="OrthoDB" id="5244165at2759"/>
<feature type="region of interest" description="Disordered" evidence="1">
    <location>
        <begin position="81"/>
        <end position="212"/>
    </location>
</feature>
<protein>
    <recommendedName>
        <fullName evidence="2">PD-(D/E)XK nuclease-like domain-containing protein</fullName>
    </recommendedName>
</protein>
<evidence type="ECO:0000313" key="3">
    <source>
        <dbReference type="EMBL" id="KPM44107.1"/>
    </source>
</evidence>
<dbReference type="STRING" id="78410.A0A0P7BRR6"/>
<feature type="domain" description="PD-(D/E)XK nuclease-like" evidence="2">
    <location>
        <begin position="299"/>
        <end position="558"/>
    </location>
</feature>
<comment type="caution">
    <text evidence="3">The sequence shown here is derived from an EMBL/GenBank/DDBJ whole genome shotgun (WGS) entry which is preliminary data.</text>
</comment>
<accession>A0A0P7BRR6</accession>
<feature type="compositionally biased region" description="Basic and acidic residues" evidence="1">
    <location>
        <begin position="156"/>
        <end position="165"/>
    </location>
</feature>
<evidence type="ECO:0000256" key="1">
    <source>
        <dbReference type="SAM" id="MobiDB-lite"/>
    </source>
</evidence>
<feature type="compositionally biased region" description="Polar residues" evidence="1">
    <location>
        <begin position="139"/>
        <end position="152"/>
    </location>
</feature>
<dbReference type="Proteomes" id="UP000050424">
    <property type="component" value="Unassembled WGS sequence"/>
</dbReference>
<feature type="compositionally biased region" description="Low complexity" evidence="1">
    <location>
        <begin position="189"/>
        <end position="201"/>
    </location>
</feature>
<evidence type="ECO:0000259" key="2">
    <source>
        <dbReference type="Pfam" id="PF20516"/>
    </source>
</evidence>
<dbReference type="Pfam" id="PF20516">
    <property type="entry name" value="PDDEXK_12"/>
    <property type="match status" value="1"/>
</dbReference>
<dbReference type="AlphaFoldDB" id="A0A0P7BRR6"/>
<evidence type="ECO:0000313" key="4">
    <source>
        <dbReference type="Proteomes" id="UP000050424"/>
    </source>
</evidence>
<reference evidence="3 4" key="1">
    <citation type="submission" date="2015-09" db="EMBL/GenBank/DDBJ databases">
        <title>Draft genome of a European isolate of the apple canker pathogen Neonectria ditissima.</title>
        <authorList>
            <person name="Gomez-Cortecero A."/>
            <person name="Harrison R.J."/>
            <person name="Armitage A.D."/>
        </authorList>
    </citation>
    <scope>NUCLEOTIDE SEQUENCE [LARGE SCALE GENOMIC DNA]</scope>
    <source>
        <strain evidence="3 4">R09/05</strain>
    </source>
</reference>
<keyword evidence="4" id="KW-1185">Reference proteome</keyword>